<accession>A0A1P8KGQ9</accession>
<protein>
    <submittedName>
        <fullName evidence="1">Rep-like protein</fullName>
    </submittedName>
</protein>
<geneLocation type="plasmid" evidence="1">
    <name>pALWED1.1</name>
</geneLocation>
<dbReference type="AlphaFoldDB" id="A0A1P8KGQ9"/>
<dbReference type="EMBL" id="KX426227">
    <property type="protein sequence ID" value="APW48867.1"/>
    <property type="molecule type" value="Genomic_DNA"/>
</dbReference>
<keyword evidence="1" id="KW-0614">Plasmid</keyword>
<evidence type="ECO:0000313" key="1">
    <source>
        <dbReference type="EMBL" id="APW48867.1"/>
    </source>
</evidence>
<dbReference type="RefSeq" id="WP_044432059.1">
    <property type="nucleotide sequence ID" value="NZ_CP082144.1"/>
</dbReference>
<sequence>MQDSSQVCISKGISEDEIFGLSQSIKDSIINAETKTMDLLGYGNKISNFIVECYLDIPVVDQFVFYLMLVNAKNKYAHQLQRVIAEKPELSQIEALQLANNFVLNFEYIRQILLFKNKANYLSNGRIKSLAWNTLNSVGKVMLPMSSLRQMDSEPFSRNDVDSVTHKRMFASTGYFELDNNAFICYQLEETLIANLSELDFDKKGRYTVLDTLTVLGFKDRFDLYMYNLMKINEFRGEVVIPYIDFKALTEFSVEFKYKASDFYRKRLLVSLERLNSNPSIELFISVKYEPCNKRTPDRDDFCNYRFQIQLKSNYRKALNTLNEMCAKVQDEQGNELKISNALFTSAIRLNNGEPEKVIELVKDRLAAYTTKNGPSYLAKNLNLVASYVTRALEDLYKSNHFFERFLNDMKQADNLLYLRNRDKKVEIENKSASTFSSEFINIRDKVDVTTCEILTNAEYISKKTEATVIIDYAFIRNSIFITHPHLRHQRNADEKKYIDLVCESTKLCQIFFGTGNENKKTLTQNYLTELLFEHFFDDNFHLNSDVLKNLLKKDKDYWVQEKQKTFMRLWKLANEFSLKAISPANYNGKESSDNE</sequence>
<reference evidence="1" key="1">
    <citation type="journal article" date="2016" name="Biomed. Res. Int.">
        <title>Resistance of Permafrost and Modern Acinetobacter lwoffii Strains to Heavy Metals and Arsenic Revealed by Genome Analysis.</title>
        <authorList>
            <person name="Mindlin S."/>
            <person name="Petrenko A."/>
            <person name="Kurakov A."/>
            <person name="Beletsky A."/>
            <person name="Mardanov A."/>
            <person name="Petrova M."/>
        </authorList>
    </citation>
    <scope>NUCLEOTIDE SEQUENCE</scope>
    <source>
        <strain evidence="1">ED23-35</strain>
        <plasmid evidence="1">pALWED1.1</plasmid>
    </source>
</reference>
<proteinExistence type="predicted"/>
<name>A0A1P8KGQ9_ACILW</name>
<organism evidence="1">
    <name type="scientific">Acinetobacter lwoffii</name>
    <dbReference type="NCBI Taxonomy" id="28090"/>
    <lineage>
        <taxon>Bacteria</taxon>
        <taxon>Pseudomonadati</taxon>
        <taxon>Pseudomonadota</taxon>
        <taxon>Gammaproteobacteria</taxon>
        <taxon>Moraxellales</taxon>
        <taxon>Moraxellaceae</taxon>
        <taxon>Acinetobacter</taxon>
    </lineage>
</organism>
<gene>
    <name evidence="1" type="ORF">BAA96_1p0162</name>
</gene>